<keyword evidence="6" id="KW-0285">Flavoprotein</keyword>
<evidence type="ECO:0000256" key="4">
    <source>
        <dbReference type="ARBA" id="ARBA00012105"/>
    </source>
</evidence>
<evidence type="ECO:0000256" key="3">
    <source>
        <dbReference type="ARBA" id="ARBA00010108"/>
    </source>
</evidence>
<dbReference type="SMR" id="A0A8H6C5G6"/>
<dbReference type="SMART" id="SM00904">
    <property type="entry name" value="Flavokinase"/>
    <property type="match status" value="1"/>
</dbReference>
<evidence type="ECO:0000256" key="1">
    <source>
        <dbReference type="ARBA" id="ARBA00003572"/>
    </source>
</evidence>
<dbReference type="GO" id="GO:0005739">
    <property type="term" value="C:mitochondrion"/>
    <property type="evidence" value="ECO:0007669"/>
    <property type="project" value="TreeGrafter"/>
</dbReference>
<protein>
    <recommendedName>
        <fullName evidence="5">Riboflavin kinase</fullName>
        <ecNumber evidence="4">2.7.1.26</ecNumber>
    </recommendedName>
    <alternativeName>
        <fullName evidence="11">Flavin mononucleotide kinase 1</fullName>
    </alternativeName>
</protein>
<dbReference type="GO" id="GO:0009231">
    <property type="term" value="P:riboflavin biosynthetic process"/>
    <property type="evidence" value="ECO:0007669"/>
    <property type="project" value="InterPro"/>
</dbReference>
<evidence type="ECO:0000256" key="5">
    <source>
        <dbReference type="ARBA" id="ARBA00017394"/>
    </source>
</evidence>
<dbReference type="AlphaFoldDB" id="A0A8H6C5G6"/>
<evidence type="ECO:0000256" key="7">
    <source>
        <dbReference type="ARBA" id="ARBA00022643"/>
    </source>
</evidence>
<evidence type="ECO:0000256" key="11">
    <source>
        <dbReference type="ARBA" id="ARBA00029960"/>
    </source>
</evidence>
<dbReference type="GO" id="GO:0005524">
    <property type="term" value="F:ATP binding"/>
    <property type="evidence" value="ECO:0007669"/>
    <property type="project" value="UniProtKB-KW"/>
</dbReference>
<keyword evidence="7" id="KW-0288">FMN</keyword>
<dbReference type="GO" id="GO:0009398">
    <property type="term" value="P:FMN biosynthetic process"/>
    <property type="evidence" value="ECO:0007669"/>
    <property type="project" value="UniProtKB-UniPathway"/>
</dbReference>
<evidence type="ECO:0000256" key="10">
    <source>
        <dbReference type="ARBA" id="ARBA00022840"/>
    </source>
</evidence>
<reference evidence="14 15" key="1">
    <citation type="submission" date="2020-03" db="EMBL/GenBank/DDBJ databases">
        <title>FDA dAtabase for Regulatory Grade micrObial Sequences (FDA-ARGOS): Supporting development and validation of Infectious Disease Dx tests.</title>
        <authorList>
            <person name="Campos J."/>
            <person name="Goldberg B."/>
            <person name="Tallon L."/>
            <person name="Sadzewicz L."/>
            <person name="Vavikolanu K."/>
            <person name="Mehta A."/>
            <person name="Aluvathingal J."/>
            <person name="Nadendla S."/>
            <person name="Nandy P."/>
            <person name="Geyer C."/>
            <person name="Yan Y."/>
            <person name="Sichtig H."/>
        </authorList>
    </citation>
    <scope>NUCLEOTIDE SEQUENCE [LARGE SCALE GENOMIC DNA]</scope>
    <source>
        <strain evidence="14 15">FDAARGOS_656</strain>
    </source>
</reference>
<dbReference type="InterPro" id="IPR023468">
    <property type="entry name" value="Riboflavin_kinase"/>
</dbReference>
<dbReference type="GO" id="GO:0008531">
    <property type="term" value="F:riboflavin kinase activity"/>
    <property type="evidence" value="ECO:0007669"/>
    <property type="project" value="UniProtKB-EC"/>
</dbReference>
<dbReference type="Proteomes" id="UP000536275">
    <property type="component" value="Unassembled WGS sequence"/>
</dbReference>
<dbReference type="InterPro" id="IPR015865">
    <property type="entry name" value="Riboflavin_kinase_bac/euk"/>
</dbReference>
<feature type="domain" description="Riboflavin kinase" evidence="12">
    <location>
        <begin position="8"/>
        <end position="164"/>
    </location>
</feature>
<keyword evidence="8" id="KW-0808">Transferase</keyword>
<dbReference type="Pfam" id="PF01687">
    <property type="entry name" value="Flavokinase"/>
    <property type="match status" value="1"/>
</dbReference>
<dbReference type="PANTHER" id="PTHR22749:SF6">
    <property type="entry name" value="RIBOFLAVIN KINASE"/>
    <property type="match status" value="1"/>
</dbReference>
<dbReference type="UniPathway" id="UPA00276">
    <property type="reaction ID" value="UER00406"/>
</dbReference>
<dbReference type="InterPro" id="IPR023465">
    <property type="entry name" value="Riboflavin_kinase_dom_sf"/>
</dbReference>
<comment type="pathway">
    <text evidence="2">Cofactor biosynthesis; FMN biosynthesis; FMN from riboflavin (ATP route): step 1/1.</text>
</comment>
<dbReference type="FunFam" id="2.40.30.30:FF:000024">
    <property type="entry name" value="Riboflavin kinase"/>
    <property type="match status" value="1"/>
</dbReference>
<keyword evidence="9" id="KW-0547">Nucleotide-binding</keyword>
<evidence type="ECO:0000313" key="13">
    <source>
        <dbReference type="EMBL" id="KAF6067005.1"/>
    </source>
</evidence>
<gene>
    <name evidence="14" type="ORF">FOB64_000019</name>
    <name evidence="13" type="ORF">FOB64_004447</name>
</gene>
<dbReference type="SUPFAM" id="SSF82114">
    <property type="entry name" value="Riboflavin kinase-like"/>
    <property type="match status" value="1"/>
</dbReference>
<comment type="function">
    <text evidence="1">Catalyzes the phosphorylation of riboflavin (vitamin B2) to form flavin mononucleotide (FMN) coenzyme.</text>
</comment>
<name>A0A8H6C5G6_CANAX</name>
<dbReference type="EMBL" id="JABWAD010000001">
    <property type="protein sequence ID" value="KAF6072877.1"/>
    <property type="molecule type" value="Genomic_DNA"/>
</dbReference>
<dbReference type="Gene3D" id="2.40.30.30">
    <property type="entry name" value="Riboflavin kinase-like"/>
    <property type="match status" value="1"/>
</dbReference>
<comment type="caution">
    <text evidence="14">The sequence shown here is derived from an EMBL/GenBank/DDBJ whole genome shotgun (WGS) entry which is preliminary data.</text>
</comment>
<keyword evidence="14" id="KW-0418">Kinase</keyword>
<evidence type="ECO:0000256" key="8">
    <source>
        <dbReference type="ARBA" id="ARBA00022679"/>
    </source>
</evidence>
<proteinExistence type="inferred from homology"/>
<evidence type="ECO:0000259" key="12">
    <source>
        <dbReference type="SMART" id="SM00904"/>
    </source>
</evidence>
<dbReference type="OMA" id="FDCEVAR"/>
<sequence>MTVSNNTSVTYPIQQQATIIAGFGRGSSELGIPTANIPINTELNKLEPGIYYGWCKLIPLTAQCDEIKKRVDGKDVLFNHGNELTNEERDIFPMVMSIGWNPYYHNKDKTAEVHIIHKFQKNFYGSKIEYVVLGYIRPELNFDSIDELIDTINSDIEFAKSKLKSDEESGKEYFTK</sequence>
<dbReference type="PANTHER" id="PTHR22749">
    <property type="entry name" value="RIBOFLAVIN KINASE/FMN ADENYLYLTRANSFERASE"/>
    <property type="match status" value="1"/>
</dbReference>
<dbReference type="EC" id="2.7.1.26" evidence="4"/>
<accession>A0A8H6C5G6</accession>
<evidence type="ECO:0000313" key="14">
    <source>
        <dbReference type="EMBL" id="KAF6072877.1"/>
    </source>
</evidence>
<evidence type="ECO:0000313" key="15">
    <source>
        <dbReference type="Proteomes" id="UP000536275"/>
    </source>
</evidence>
<keyword evidence="10" id="KW-0067">ATP-binding</keyword>
<comment type="similarity">
    <text evidence="3">Belongs to the flavokinase family.</text>
</comment>
<evidence type="ECO:0000256" key="9">
    <source>
        <dbReference type="ARBA" id="ARBA00022741"/>
    </source>
</evidence>
<dbReference type="EMBL" id="JABWAD010000055">
    <property type="protein sequence ID" value="KAF6067005.1"/>
    <property type="molecule type" value="Genomic_DNA"/>
</dbReference>
<evidence type="ECO:0000256" key="6">
    <source>
        <dbReference type="ARBA" id="ARBA00022630"/>
    </source>
</evidence>
<evidence type="ECO:0000256" key="2">
    <source>
        <dbReference type="ARBA" id="ARBA00005201"/>
    </source>
</evidence>
<organism evidence="14 15">
    <name type="scientific">Candida albicans</name>
    <name type="common">Yeast</name>
    <dbReference type="NCBI Taxonomy" id="5476"/>
    <lineage>
        <taxon>Eukaryota</taxon>
        <taxon>Fungi</taxon>
        <taxon>Dikarya</taxon>
        <taxon>Ascomycota</taxon>
        <taxon>Saccharomycotina</taxon>
        <taxon>Pichiomycetes</taxon>
        <taxon>Debaryomycetaceae</taxon>
        <taxon>Candida/Lodderomyces clade</taxon>
        <taxon>Candida</taxon>
    </lineage>
</organism>